<dbReference type="PANTHER" id="PTHR11954">
    <property type="entry name" value="D-DOPACHROME DECARBOXYLASE"/>
    <property type="match status" value="1"/>
</dbReference>
<evidence type="ECO:0000256" key="5">
    <source>
        <dbReference type="ARBA" id="ARBA00036735"/>
    </source>
</evidence>
<comment type="catalytic activity">
    <reaction evidence="6">
        <text>L-dopachrome = 5,6-dihydroxyindole-2-carboxylate</text>
        <dbReference type="Rhea" id="RHEA:13041"/>
        <dbReference type="ChEBI" id="CHEBI:16875"/>
        <dbReference type="ChEBI" id="CHEBI:57509"/>
        <dbReference type="EC" id="5.3.3.12"/>
    </reaction>
</comment>
<accession>A0A450XJH7</accession>
<comment type="catalytic activity">
    <reaction evidence="5">
        <text>3-phenylpyruvate = enol-phenylpyruvate</text>
        <dbReference type="Rhea" id="RHEA:17097"/>
        <dbReference type="ChEBI" id="CHEBI:16815"/>
        <dbReference type="ChEBI" id="CHEBI:18005"/>
        <dbReference type="EC" id="5.3.2.1"/>
    </reaction>
</comment>
<gene>
    <name evidence="12" type="ORF">BECKMB1821G_GA0114241_104921</name>
</gene>
<sequence length="123" mass="13669">MAFFTKEITMPYLKIQTNLVIDDSKKQSVLAKASADIAKQMGKPERYMMTAMDTDCAMTLGGSDQPLACVELKALDLSESHTSALSDAICRLLQEQLNIPQDRTYIVFADIPRAMWGWNGGTF</sequence>
<evidence type="ECO:0000256" key="3">
    <source>
        <dbReference type="ARBA" id="ARBA00022525"/>
    </source>
</evidence>
<dbReference type="EMBL" id="CAADFO010000049">
    <property type="protein sequence ID" value="VFK29462.1"/>
    <property type="molecule type" value="Genomic_DNA"/>
</dbReference>
<name>A0A450XJH7_9GAMM</name>
<keyword evidence="12" id="KW-0670">Pyruvate</keyword>
<reference evidence="12" key="1">
    <citation type="submission" date="2019-02" db="EMBL/GenBank/DDBJ databases">
        <authorList>
            <person name="Gruber-Vodicka R. H."/>
            <person name="Seah K. B. B."/>
        </authorList>
    </citation>
    <scope>NUCLEOTIDE SEQUENCE</scope>
    <source>
        <strain evidence="12">BECK_BZ197</strain>
    </source>
</reference>
<comment type="subcellular location">
    <subcellularLocation>
        <location evidence="1">Secreted</location>
    </subcellularLocation>
</comment>
<organism evidence="12">
    <name type="scientific">Candidatus Kentrum sp. MB</name>
    <dbReference type="NCBI Taxonomy" id="2138164"/>
    <lineage>
        <taxon>Bacteria</taxon>
        <taxon>Pseudomonadati</taxon>
        <taxon>Pseudomonadota</taxon>
        <taxon>Gammaproteobacteria</taxon>
        <taxon>Candidatus Kentrum</taxon>
    </lineage>
</organism>
<dbReference type="GO" id="GO:0005125">
    <property type="term" value="F:cytokine activity"/>
    <property type="evidence" value="ECO:0007669"/>
    <property type="project" value="UniProtKB-KW"/>
</dbReference>
<dbReference type="SUPFAM" id="SSF55331">
    <property type="entry name" value="Tautomerase/MIF"/>
    <property type="match status" value="1"/>
</dbReference>
<keyword evidence="2" id="KW-0202">Cytokine</keyword>
<evidence type="ECO:0000313" key="12">
    <source>
        <dbReference type="EMBL" id="VFK29462.1"/>
    </source>
</evidence>
<keyword evidence="4" id="KW-0413">Isomerase</keyword>
<evidence type="ECO:0000256" key="1">
    <source>
        <dbReference type="ARBA" id="ARBA00004613"/>
    </source>
</evidence>
<dbReference type="EC" id="5.3.3.12" evidence="7"/>
<dbReference type="GO" id="GO:0004167">
    <property type="term" value="F:dopachrome isomerase activity"/>
    <property type="evidence" value="ECO:0007669"/>
    <property type="project" value="UniProtKB-EC"/>
</dbReference>
<keyword evidence="3" id="KW-0964">Secreted</keyword>
<evidence type="ECO:0000256" key="6">
    <source>
        <dbReference type="ARBA" id="ARBA00036823"/>
    </source>
</evidence>
<dbReference type="Pfam" id="PF01187">
    <property type="entry name" value="MIF"/>
    <property type="match status" value="1"/>
</dbReference>
<protein>
    <recommendedName>
        <fullName evidence="11">L-dopachrome isomerase</fullName>
        <ecNumber evidence="8">5.3.2.1</ecNumber>
        <ecNumber evidence="7">5.3.3.12</ecNumber>
    </recommendedName>
    <alternativeName>
        <fullName evidence="9">L-dopachrome tautomerase</fullName>
    </alternativeName>
    <alternativeName>
        <fullName evidence="10">Phenylpyruvate tautomerase</fullName>
    </alternativeName>
</protein>
<dbReference type="EC" id="5.3.2.1" evidence="8"/>
<dbReference type="PANTHER" id="PTHR11954:SF6">
    <property type="entry name" value="MACROPHAGE MIGRATION INHIBITORY FACTOR"/>
    <property type="match status" value="1"/>
</dbReference>
<dbReference type="InterPro" id="IPR014347">
    <property type="entry name" value="Tautomerase/MIF_sf"/>
</dbReference>
<evidence type="ECO:0000256" key="4">
    <source>
        <dbReference type="ARBA" id="ARBA00023235"/>
    </source>
</evidence>
<evidence type="ECO:0000256" key="11">
    <source>
        <dbReference type="ARBA" id="ARBA00042730"/>
    </source>
</evidence>
<evidence type="ECO:0000256" key="8">
    <source>
        <dbReference type="ARBA" id="ARBA00039086"/>
    </source>
</evidence>
<dbReference type="Gene3D" id="3.30.429.10">
    <property type="entry name" value="Macrophage Migration Inhibitory Factor"/>
    <property type="match status" value="1"/>
</dbReference>
<dbReference type="InterPro" id="IPR001398">
    <property type="entry name" value="Macrophage_inhib_fac"/>
</dbReference>
<evidence type="ECO:0000256" key="10">
    <source>
        <dbReference type="ARBA" id="ARBA00041912"/>
    </source>
</evidence>
<dbReference type="GO" id="GO:0050178">
    <property type="term" value="F:phenylpyruvate tautomerase activity"/>
    <property type="evidence" value="ECO:0007669"/>
    <property type="project" value="UniProtKB-EC"/>
</dbReference>
<proteinExistence type="predicted"/>
<evidence type="ECO:0000256" key="9">
    <source>
        <dbReference type="ARBA" id="ARBA00041631"/>
    </source>
</evidence>
<dbReference type="AlphaFoldDB" id="A0A450XJH7"/>
<dbReference type="GO" id="GO:0005615">
    <property type="term" value="C:extracellular space"/>
    <property type="evidence" value="ECO:0007669"/>
    <property type="project" value="UniProtKB-KW"/>
</dbReference>
<evidence type="ECO:0000256" key="7">
    <source>
        <dbReference type="ARBA" id="ARBA00038932"/>
    </source>
</evidence>
<evidence type="ECO:0000256" key="2">
    <source>
        <dbReference type="ARBA" id="ARBA00022514"/>
    </source>
</evidence>